<accession>A0ABR2N3U0</accession>
<evidence type="ECO:0000313" key="2">
    <source>
        <dbReference type="EMBL" id="KAK8970748.1"/>
    </source>
</evidence>
<keyword evidence="1" id="KW-1133">Transmembrane helix</keyword>
<keyword evidence="1" id="KW-0472">Membrane</keyword>
<keyword evidence="3" id="KW-1185">Reference proteome</keyword>
<dbReference type="Proteomes" id="UP001412067">
    <property type="component" value="Unassembled WGS sequence"/>
</dbReference>
<comment type="caution">
    <text evidence="2">The sequence shown here is derived from an EMBL/GenBank/DDBJ whole genome shotgun (WGS) entry which is preliminary data.</text>
</comment>
<gene>
    <name evidence="2" type="ORF">KSP40_PGU002869</name>
</gene>
<evidence type="ECO:0000256" key="1">
    <source>
        <dbReference type="SAM" id="Phobius"/>
    </source>
</evidence>
<name>A0ABR2N3U0_9ASPA</name>
<protein>
    <submittedName>
        <fullName evidence="2">Uncharacterized protein</fullName>
    </submittedName>
</protein>
<organism evidence="2 3">
    <name type="scientific">Platanthera guangdongensis</name>
    <dbReference type="NCBI Taxonomy" id="2320717"/>
    <lineage>
        <taxon>Eukaryota</taxon>
        <taxon>Viridiplantae</taxon>
        <taxon>Streptophyta</taxon>
        <taxon>Embryophyta</taxon>
        <taxon>Tracheophyta</taxon>
        <taxon>Spermatophyta</taxon>
        <taxon>Magnoliopsida</taxon>
        <taxon>Liliopsida</taxon>
        <taxon>Asparagales</taxon>
        <taxon>Orchidaceae</taxon>
        <taxon>Orchidoideae</taxon>
        <taxon>Orchideae</taxon>
        <taxon>Orchidinae</taxon>
        <taxon>Platanthera</taxon>
    </lineage>
</organism>
<dbReference type="EMBL" id="JBBWWR010000001">
    <property type="protein sequence ID" value="KAK8970748.1"/>
    <property type="molecule type" value="Genomic_DNA"/>
</dbReference>
<sequence>MCCCGHQFDSPGAGRTKFKSKFNMLQPNYKPTRASTCSPRAALFHHNKAHSMQPTSTLMQPGPPPWCSPTSLQITLPEPTTKPTPSSPLTCIGRPHSCMSSLSPSLLLHACIHFFMHWPATCHRMLPLSPFYYFSPLFIIIHPPLFTLFILFHFF</sequence>
<keyword evidence="1" id="KW-0812">Transmembrane</keyword>
<evidence type="ECO:0000313" key="3">
    <source>
        <dbReference type="Proteomes" id="UP001412067"/>
    </source>
</evidence>
<reference evidence="2 3" key="1">
    <citation type="journal article" date="2022" name="Nat. Plants">
        <title>Genomes of leafy and leafless Platanthera orchids illuminate the evolution of mycoheterotrophy.</title>
        <authorList>
            <person name="Li M.H."/>
            <person name="Liu K.W."/>
            <person name="Li Z."/>
            <person name="Lu H.C."/>
            <person name="Ye Q.L."/>
            <person name="Zhang D."/>
            <person name="Wang J.Y."/>
            <person name="Li Y.F."/>
            <person name="Zhong Z.M."/>
            <person name="Liu X."/>
            <person name="Yu X."/>
            <person name="Liu D.K."/>
            <person name="Tu X.D."/>
            <person name="Liu B."/>
            <person name="Hao Y."/>
            <person name="Liao X.Y."/>
            <person name="Jiang Y.T."/>
            <person name="Sun W.H."/>
            <person name="Chen J."/>
            <person name="Chen Y.Q."/>
            <person name="Ai Y."/>
            <person name="Zhai J.W."/>
            <person name="Wu S.S."/>
            <person name="Zhou Z."/>
            <person name="Hsiao Y.Y."/>
            <person name="Wu W.L."/>
            <person name="Chen Y.Y."/>
            <person name="Lin Y.F."/>
            <person name="Hsu J.L."/>
            <person name="Li C.Y."/>
            <person name="Wang Z.W."/>
            <person name="Zhao X."/>
            <person name="Zhong W.Y."/>
            <person name="Ma X.K."/>
            <person name="Ma L."/>
            <person name="Huang J."/>
            <person name="Chen G.Z."/>
            <person name="Huang M.Z."/>
            <person name="Huang L."/>
            <person name="Peng D.H."/>
            <person name="Luo Y.B."/>
            <person name="Zou S.Q."/>
            <person name="Chen S.P."/>
            <person name="Lan S."/>
            <person name="Tsai W.C."/>
            <person name="Van de Peer Y."/>
            <person name="Liu Z.J."/>
        </authorList>
    </citation>
    <scope>NUCLEOTIDE SEQUENCE [LARGE SCALE GENOMIC DNA]</scope>
    <source>
        <strain evidence="2">Lor288</strain>
    </source>
</reference>
<proteinExistence type="predicted"/>
<feature type="transmembrane region" description="Helical" evidence="1">
    <location>
        <begin position="132"/>
        <end position="154"/>
    </location>
</feature>